<dbReference type="OrthoDB" id="191139at2759"/>
<organism evidence="5 6">
    <name type="scientific">Chytriomyces confervae</name>
    <dbReference type="NCBI Taxonomy" id="246404"/>
    <lineage>
        <taxon>Eukaryota</taxon>
        <taxon>Fungi</taxon>
        <taxon>Fungi incertae sedis</taxon>
        <taxon>Chytridiomycota</taxon>
        <taxon>Chytridiomycota incertae sedis</taxon>
        <taxon>Chytridiomycetes</taxon>
        <taxon>Chytridiales</taxon>
        <taxon>Chytriomycetaceae</taxon>
        <taxon>Chytriomyces</taxon>
    </lineage>
</organism>
<dbReference type="Proteomes" id="UP000320333">
    <property type="component" value="Unassembled WGS sequence"/>
</dbReference>
<evidence type="ECO:0000313" key="6">
    <source>
        <dbReference type="Proteomes" id="UP000320333"/>
    </source>
</evidence>
<evidence type="ECO:0000256" key="4">
    <source>
        <dbReference type="RuleBase" id="RU000363"/>
    </source>
</evidence>
<protein>
    <submittedName>
        <fullName evidence="5">Uncharacterized protein</fullName>
    </submittedName>
</protein>
<comment type="caution">
    <text evidence="5">The sequence shown here is derived from an EMBL/GenBank/DDBJ whole genome shotgun (WGS) entry which is preliminary data.</text>
</comment>
<keyword evidence="3" id="KW-0560">Oxidoreductase</keyword>
<evidence type="ECO:0000256" key="2">
    <source>
        <dbReference type="ARBA" id="ARBA00022857"/>
    </source>
</evidence>
<dbReference type="AlphaFoldDB" id="A0A507EHJ2"/>
<dbReference type="CDD" id="cd05327">
    <property type="entry name" value="retinol-DH_like_SDR_c_like"/>
    <property type="match status" value="1"/>
</dbReference>
<keyword evidence="2" id="KW-0521">NADP</keyword>
<evidence type="ECO:0000313" key="5">
    <source>
        <dbReference type="EMBL" id="TPX63573.1"/>
    </source>
</evidence>
<keyword evidence="6" id="KW-1185">Reference proteome</keyword>
<evidence type="ECO:0000256" key="3">
    <source>
        <dbReference type="ARBA" id="ARBA00023002"/>
    </source>
</evidence>
<dbReference type="PRINTS" id="PR00080">
    <property type="entry name" value="SDRFAMILY"/>
</dbReference>
<dbReference type="PRINTS" id="PR00081">
    <property type="entry name" value="GDHRDH"/>
</dbReference>
<accession>A0A507EHJ2</accession>
<dbReference type="PANTHER" id="PTHR24320:SF282">
    <property type="entry name" value="WW DOMAIN-CONTAINING OXIDOREDUCTASE"/>
    <property type="match status" value="1"/>
</dbReference>
<dbReference type="SUPFAM" id="SSF51735">
    <property type="entry name" value="NAD(P)-binding Rossmann-fold domains"/>
    <property type="match status" value="1"/>
</dbReference>
<dbReference type="Gene3D" id="3.40.50.720">
    <property type="entry name" value="NAD(P)-binding Rossmann-like Domain"/>
    <property type="match status" value="1"/>
</dbReference>
<gene>
    <name evidence="5" type="ORF">CcCBS67573_g08644</name>
</gene>
<dbReference type="InterPro" id="IPR002347">
    <property type="entry name" value="SDR_fam"/>
</dbReference>
<comment type="similarity">
    <text evidence="1 4">Belongs to the short-chain dehydrogenases/reductases (SDR) family.</text>
</comment>
<dbReference type="InterPro" id="IPR036291">
    <property type="entry name" value="NAD(P)-bd_dom_sf"/>
</dbReference>
<dbReference type="PANTHER" id="PTHR24320">
    <property type="entry name" value="RETINOL DEHYDROGENASE"/>
    <property type="match status" value="1"/>
</dbReference>
<dbReference type="EMBL" id="QEAP01000599">
    <property type="protein sequence ID" value="TPX63573.1"/>
    <property type="molecule type" value="Genomic_DNA"/>
</dbReference>
<proteinExistence type="inferred from homology"/>
<dbReference type="STRING" id="246404.A0A507EHJ2"/>
<sequence>MSSTLTAASTAEQVAALFSANARGKTVLVTGSNTGLGFETARVLASVGANVIIACRSVEKGTTALNSIKAKQPDANVSLLQLDLNELAQVKSAAQTFISTHKKLDILINNAGVMACPKSSTKDGFESQFGVNHLAHFYLTTLLLPLLIASGSKESPSRVVNLSSMGQFLYGPPEGIIFDDLNGDKNYNEWVRYGQAKLANVLFSNELQARYASKNVISVAVHPGLIASTELTRHLGIKTTLDTLYQAFCKPGGLSLVLQQRNKSIPEGAATSVLAALDPAVVGGGYYYDCKLSQGEGLHPKATDAELAKKLWEESEKLVAKTVA</sequence>
<dbReference type="GO" id="GO:0016491">
    <property type="term" value="F:oxidoreductase activity"/>
    <property type="evidence" value="ECO:0007669"/>
    <property type="project" value="UniProtKB-KW"/>
</dbReference>
<evidence type="ECO:0000256" key="1">
    <source>
        <dbReference type="ARBA" id="ARBA00006484"/>
    </source>
</evidence>
<name>A0A507EHJ2_9FUNG</name>
<reference evidence="5 6" key="1">
    <citation type="journal article" date="2019" name="Sci. Rep.">
        <title>Comparative genomics of chytrid fungi reveal insights into the obligate biotrophic and pathogenic lifestyle of Synchytrium endobioticum.</title>
        <authorList>
            <person name="van de Vossenberg B.T.L.H."/>
            <person name="Warris S."/>
            <person name="Nguyen H.D.T."/>
            <person name="van Gent-Pelzer M.P.E."/>
            <person name="Joly D.L."/>
            <person name="van de Geest H.C."/>
            <person name="Bonants P.J.M."/>
            <person name="Smith D.S."/>
            <person name="Levesque C.A."/>
            <person name="van der Lee T.A.J."/>
        </authorList>
    </citation>
    <scope>NUCLEOTIDE SEQUENCE [LARGE SCALE GENOMIC DNA]</scope>
    <source>
        <strain evidence="5 6">CBS 675.73</strain>
    </source>
</reference>
<dbReference type="Pfam" id="PF00106">
    <property type="entry name" value="adh_short"/>
    <property type="match status" value="1"/>
</dbReference>